<evidence type="ECO:0000256" key="3">
    <source>
        <dbReference type="ARBA" id="ARBA00007035"/>
    </source>
</evidence>
<feature type="transmembrane region" description="Helical" evidence="9">
    <location>
        <begin position="38"/>
        <end position="60"/>
    </location>
</feature>
<comment type="subunit">
    <text evidence="4 9">Component of 250-400 kDa complexes called cytochrome oxidase assembly intermediates or COA complexes.</text>
</comment>
<dbReference type="Pfam" id="PF09813">
    <property type="entry name" value="Coa3_cc"/>
    <property type="match status" value="1"/>
</dbReference>
<name>A0AAV9GTP1_9PEZI</name>
<sequence length="81" mass="8967">MKPTIAAMAGMRHDSYYRENRHSPALIRARRPYIVKNALMGLGFCILTGGIYAYTISVVGQDDFADVKVPDVPIKSPAQKN</sequence>
<keyword evidence="6 9" id="KW-1133">Transmembrane helix</keyword>
<evidence type="ECO:0000256" key="2">
    <source>
        <dbReference type="ARBA" id="ARBA00004304"/>
    </source>
</evidence>
<dbReference type="GO" id="GO:0005743">
    <property type="term" value="C:mitochondrial inner membrane"/>
    <property type="evidence" value="ECO:0007669"/>
    <property type="project" value="UniProtKB-UniRule"/>
</dbReference>
<dbReference type="EMBL" id="MU865927">
    <property type="protein sequence ID" value="KAK4451691.1"/>
    <property type="molecule type" value="Genomic_DNA"/>
</dbReference>
<keyword evidence="12" id="KW-1185">Reference proteome</keyword>
<dbReference type="InterPro" id="IPR041752">
    <property type="entry name" value="Coa3"/>
</dbReference>
<evidence type="ECO:0000256" key="5">
    <source>
        <dbReference type="ARBA" id="ARBA00022692"/>
    </source>
</evidence>
<dbReference type="Proteomes" id="UP001321760">
    <property type="component" value="Unassembled WGS sequence"/>
</dbReference>
<keyword evidence="5 9" id="KW-0812">Transmembrane</keyword>
<gene>
    <name evidence="11" type="ORF">QBC34DRAFT_436376</name>
</gene>
<evidence type="ECO:0000256" key="1">
    <source>
        <dbReference type="ARBA" id="ARBA00003064"/>
    </source>
</evidence>
<evidence type="ECO:0000256" key="6">
    <source>
        <dbReference type="ARBA" id="ARBA00022989"/>
    </source>
</evidence>
<evidence type="ECO:0000313" key="12">
    <source>
        <dbReference type="Proteomes" id="UP001321760"/>
    </source>
</evidence>
<accession>A0AAV9GTP1</accession>
<keyword evidence="8 9" id="KW-0472">Membrane</keyword>
<protein>
    <recommendedName>
        <fullName evidence="9">Cytochrome c oxidase assembly factor 3</fullName>
    </recommendedName>
</protein>
<dbReference type="InterPro" id="IPR018628">
    <property type="entry name" value="Coa3_CC"/>
</dbReference>
<reference evidence="11" key="1">
    <citation type="journal article" date="2023" name="Mol. Phylogenet. Evol.">
        <title>Genome-scale phylogeny and comparative genomics of the fungal order Sordariales.</title>
        <authorList>
            <person name="Hensen N."/>
            <person name="Bonometti L."/>
            <person name="Westerberg I."/>
            <person name="Brannstrom I.O."/>
            <person name="Guillou S."/>
            <person name="Cros-Aarteil S."/>
            <person name="Calhoun S."/>
            <person name="Haridas S."/>
            <person name="Kuo A."/>
            <person name="Mondo S."/>
            <person name="Pangilinan J."/>
            <person name="Riley R."/>
            <person name="LaButti K."/>
            <person name="Andreopoulos B."/>
            <person name="Lipzen A."/>
            <person name="Chen C."/>
            <person name="Yan M."/>
            <person name="Daum C."/>
            <person name="Ng V."/>
            <person name="Clum A."/>
            <person name="Steindorff A."/>
            <person name="Ohm R.A."/>
            <person name="Martin F."/>
            <person name="Silar P."/>
            <person name="Natvig D.O."/>
            <person name="Lalanne C."/>
            <person name="Gautier V."/>
            <person name="Ament-Velasquez S.L."/>
            <person name="Kruys A."/>
            <person name="Hutchinson M.I."/>
            <person name="Powell A.J."/>
            <person name="Barry K."/>
            <person name="Miller A.N."/>
            <person name="Grigoriev I.V."/>
            <person name="Debuchy R."/>
            <person name="Gladieux P."/>
            <person name="Hiltunen Thoren M."/>
            <person name="Johannesson H."/>
        </authorList>
    </citation>
    <scope>NUCLEOTIDE SEQUENCE</scope>
    <source>
        <strain evidence="11">PSN243</strain>
    </source>
</reference>
<evidence type="ECO:0000256" key="9">
    <source>
        <dbReference type="RuleBase" id="RU367056"/>
    </source>
</evidence>
<comment type="similarity">
    <text evidence="3 9">Belongs to the COA3 family.</text>
</comment>
<evidence type="ECO:0000256" key="7">
    <source>
        <dbReference type="ARBA" id="ARBA00023128"/>
    </source>
</evidence>
<evidence type="ECO:0000256" key="8">
    <source>
        <dbReference type="ARBA" id="ARBA00023136"/>
    </source>
</evidence>
<keyword evidence="9" id="KW-0999">Mitochondrion inner membrane</keyword>
<proteinExistence type="inferred from homology"/>
<evidence type="ECO:0000259" key="10">
    <source>
        <dbReference type="Pfam" id="PF09813"/>
    </source>
</evidence>
<evidence type="ECO:0000313" key="11">
    <source>
        <dbReference type="EMBL" id="KAK4451691.1"/>
    </source>
</evidence>
<dbReference type="PANTHER" id="PTHR15642">
    <property type="entry name" value="CYTOCHROME C OXIDASE ASSEMBLY FACTOR 3, MITOCHONDRIAL"/>
    <property type="match status" value="1"/>
</dbReference>
<dbReference type="PANTHER" id="PTHR15642:SF3">
    <property type="entry name" value="CYTOCHROME C OXIDASE ASSEMBLY FACTOR 3 HOMOLOG, MITOCHONDRIAL"/>
    <property type="match status" value="1"/>
</dbReference>
<comment type="subcellular location">
    <subcellularLocation>
        <location evidence="2">Mitochondrion membrane</location>
        <topology evidence="2">Single-pass membrane protein</topology>
    </subcellularLocation>
</comment>
<dbReference type="GO" id="GO:0033617">
    <property type="term" value="P:mitochondrial respiratory chain complex IV assembly"/>
    <property type="evidence" value="ECO:0007669"/>
    <property type="project" value="UniProtKB-UniRule"/>
</dbReference>
<comment type="caution">
    <text evidence="11">The sequence shown here is derived from an EMBL/GenBank/DDBJ whole genome shotgun (WGS) entry which is preliminary data.</text>
</comment>
<comment type="function">
    <text evidence="1 9">Required for assembly of cytochrome c oxidase (complex IV).</text>
</comment>
<organism evidence="11 12">
    <name type="scientific">Podospora aff. communis PSN243</name>
    <dbReference type="NCBI Taxonomy" id="3040156"/>
    <lineage>
        <taxon>Eukaryota</taxon>
        <taxon>Fungi</taxon>
        <taxon>Dikarya</taxon>
        <taxon>Ascomycota</taxon>
        <taxon>Pezizomycotina</taxon>
        <taxon>Sordariomycetes</taxon>
        <taxon>Sordariomycetidae</taxon>
        <taxon>Sordariales</taxon>
        <taxon>Podosporaceae</taxon>
        <taxon>Podospora</taxon>
    </lineage>
</organism>
<dbReference type="AlphaFoldDB" id="A0AAV9GTP1"/>
<feature type="domain" description="Cytochrome c oxidase assembly factor 3 mitochondrial coiled-coil" evidence="10">
    <location>
        <begin position="26"/>
        <end position="66"/>
    </location>
</feature>
<keyword evidence="7 9" id="KW-0496">Mitochondrion</keyword>
<evidence type="ECO:0000256" key="4">
    <source>
        <dbReference type="ARBA" id="ARBA00011351"/>
    </source>
</evidence>
<reference evidence="11" key="2">
    <citation type="submission" date="2023-05" db="EMBL/GenBank/DDBJ databases">
        <authorList>
            <consortium name="Lawrence Berkeley National Laboratory"/>
            <person name="Steindorff A."/>
            <person name="Hensen N."/>
            <person name="Bonometti L."/>
            <person name="Westerberg I."/>
            <person name="Brannstrom I.O."/>
            <person name="Guillou S."/>
            <person name="Cros-Aarteil S."/>
            <person name="Calhoun S."/>
            <person name="Haridas S."/>
            <person name="Kuo A."/>
            <person name="Mondo S."/>
            <person name="Pangilinan J."/>
            <person name="Riley R."/>
            <person name="Labutti K."/>
            <person name="Andreopoulos B."/>
            <person name="Lipzen A."/>
            <person name="Chen C."/>
            <person name="Yanf M."/>
            <person name="Daum C."/>
            <person name="Ng V."/>
            <person name="Clum A."/>
            <person name="Ohm R."/>
            <person name="Martin F."/>
            <person name="Silar P."/>
            <person name="Natvig D."/>
            <person name="Lalanne C."/>
            <person name="Gautier V."/>
            <person name="Ament-Velasquez S.L."/>
            <person name="Kruys A."/>
            <person name="Hutchinson M.I."/>
            <person name="Powell A.J."/>
            <person name="Barry K."/>
            <person name="Miller A.N."/>
            <person name="Grigoriev I.V."/>
            <person name="Debuchy R."/>
            <person name="Gladieux P."/>
            <person name="Thoren M.H."/>
            <person name="Johannesson H."/>
        </authorList>
    </citation>
    <scope>NUCLEOTIDE SEQUENCE</scope>
    <source>
        <strain evidence="11">PSN243</strain>
    </source>
</reference>